<dbReference type="SMART" id="SM00382">
    <property type="entry name" value="AAA"/>
    <property type="match status" value="1"/>
</dbReference>
<dbReference type="InterPro" id="IPR009057">
    <property type="entry name" value="Homeodomain-like_sf"/>
</dbReference>
<dbReference type="PROSITE" id="PS00675">
    <property type="entry name" value="SIGMA54_INTERACT_1"/>
    <property type="match status" value="1"/>
</dbReference>
<reference evidence="7" key="1">
    <citation type="submission" date="2016-10" db="EMBL/GenBank/DDBJ databases">
        <authorList>
            <person name="Varghese N."/>
            <person name="Submissions S."/>
        </authorList>
    </citation>
    <scope>NUCLEOTIDE SEQUENCE [LARGE SCALE GENOMIC DNA]</scope>
    <source>
        <strain evidence="7">DSM 18733</strain>
    </source>
</reference>
<keyword evidence="4" id="KW-0804">Transcription</keyword>
<dbReference type="AlphaFoldDB" id="A0A1H7ZF48"/>
<dbReference type="PROSITE" id="PS50045">
    <property type="entry name" value="SIGMA54_INTERACT_4"/>
    <property type="match status" value="1"/>
</dbReference>
<keyword evidence="2" id="KW-0067">ATP-binding</keyword>
<keyword evidence="7" id="KW-1185">Reference proteome</keyword>
<dbReference type="Gene3D" id="3.30.450.40">
    <property type="match status" value="2"/>
</dbReference>
<dbReference type="Pfam" id="PF00158">
    <property type="entry name" value="Sigma54_activat"/>
    <property type="match status" value="1"/>
</dbReference>
<evidence type="ECO:0000313" key="6">
    <source>
        <dbReference type="EMBL" id="SEM56077.1"/>
    </source>
</evidence>
<dbReference type="InterPro" id="IPR002078">
    <property type="entry name" value="Sigma_54_int"/>
</dbReference>
<keyword evidence="6" id="KW-0238">DNA-binding</keyword>
<dbReference type="GO" id="GO:0006355">
    <property type="term" value="P:regulation of DNA-templated transcription"/>
    <property type="evidence" value="ECO:0007669"/>
    <property type="project" value="InterPro"/>
</dbReference>
<dbReference type="InterPro" id="IPR025662">
    <property type="entry name" value="Sigma_54_int_dom_ATP-bd_1"/>
</dbReference>
<organism evidence="6 7">
    <name type="scientific">Olivibacter domesticus</name>
    <name type="common">Pseudosphingobacterium domesticum</name>
    <dbReference type="NCBI Taxonomy" id="407022"/>
    <lineage>
        <taxon>Bacteria</taxon>
        <taxon>Pseudomonadati</taxon>
        <taxon>Bacteroidota</taxon>
        <taxon>Sphingobacteriia</taxon>
        <taxon>Sphingobacteriales</taxon>
        <taxon>Sphingobacteriaceae</taxon>
        <taxon>Olivibacter</taxon>
    </lineage>
</organism>
<proteinExistence type="predicted"/>
<accession>A0A1H7ZF48</accession>
<dbReference type="Pfam" id="PF25601">
    <property type="entry name" value="AAA_lid_14"/>
    <property type="match status" value="1"/>
</dbReference>
<dbReference type="Gene3D" id="3.40.50.300">
    <property type="entry name" value="P-loop containing nucleotide triphosphate hydrolases"/>
    <property type="match status" value="1"/>
</dbReference>
<dbReference type="RefSeq" id="WP_093332824.1">
    <property type="nucleotide sequence ID" value="NZ_FOAF01000016.1"/>
</dbReference>
<keyword evidence="1" id="KW-0547">Nucleotide-binding</keyword>
<dbReference type="InterPro" id="IPR029016">
    <property type="entry name" value="GAF-like_dom_sf"/>
</dbReference>
<feature type="domain" description="Sigma-54 factor interaction" evidence="5">
    <location>
        <begin position="576"/>
        <end position="805"/>
    </location>
</feature>
<dbReference type="PANTHER" id="PTHR32071">
    <property type="entry name" value="TRANSCRIPTIONAL REGULATORY PROTEIN"/>
    <property type="match status" value="1"/>
</dbReference>
<gene>
    <name evidence="6" type="ORF">SAMN05661044_05493</name>
</gene>
<dbReference type="Proteomes" id="UP000199421">
    <property type="component" value="Unassembled WGS sequence"/>
</dbReference>
<dbReference type="PROSITE" id="PS00688">
    <property type="entry name" value="SIGMA54_INTERACT_3"/>
    <property type="match status" value="1"/>
</dbReference>
<dbReference type="EMBL" id="FOAF01000016">
    <property type="protein sequence ID" value="SEM56077.1"/>
    <property type="molecule type" value="Genomic_DNA"/>
</dbReference>
<dbReference type="PANTHER" id="PTHR32071:SF57">
    <property type="entry name" value="C4-DICARBOXYLATE TRANSPORT TRANSCRIPTIONAL REGULATORY PROTEIN DCTD"/>
    <property type="match status" value="1"/>
</dbReference>
<evidence type="ECO:0000313" key="7">
    <source>
        <dbReference type="Proteomes" id="UP000199421"/>
    </source>
</evidence>
<dbReference type="InterPro" id="IPR025944">
    <property type="entry name" value="Sigma_54_int_dom_CS"/>
</dbReference>
<dbReference type="STRING" id="407022.SAMN05661044_05493"/>
<dbReference type="InterPro" id="IPR058031">
    <property type="entry name" value="AAA_lid_NorR"/>
</dbReference>
<dbReference type="FunFam" id="3.40.50.300:FF:000006">
    <property type="entry name" value="DNA-binding transcriptional regulator NtrC"/>
    <property type="match status" value="1"/>
</dbReference>
<dbReference type="InterPro" id="IPR027417">
    <property type="entry name" value="P-loop_NTPase"/>
</dbReference>
<dbReference type="InterPro" id="IPR003593">
    <property type="entry name" value="AAA+_ATPase"/>
</dbReference>
<protein>
    <submittedName>
        <fullName evidence="6">Transcriptional regulator containing GAF, AAA-type ATPase, and DNA-binding Fis domains</fullName>
    </submittedName>
</protein>
<dbReference type="Gene3D" id="1.10.8.60">
    <property type="match status" value="1"/>
</dbReference>
<evidence type="ECO:0000256" key="3">
    <source>
        <dbReference type="ARBA" id="ARBA00023015"/>
    </source>
</evidence>
<keyword evidence="3" id="KW-0805">Transcription regulation</keyword>
<dbReference type="GO" id="GO:0005524">
    <property type="term" value="F:ATP binding"/>
    <property type="evidence" value="ECO:0007669"/>
    <property type="project" value="UniProtKB-KW"/>
</dbReference>
<sequence length="886" mass="100485">MGKLIKPEVNRNQATSFFLNEAEFSIDYYKRERQVILQLSEDITQIHEKADLMTLLSLRIKSFFYYVHAIVTIIDESDHVYRPFILDPVSSPLKDHPDYPVLIKTGFELDEPFITKVMAADGPVSFRLDELILQPKSPSFLRVNYECGMKAILMTPLKSNARTVAFLHVYSDSEDSFTPAFRSLIKGIAPQISNAVSNVIRNELIVQKEENNKILLDASYDLSGVRSREDLAVAIDNSLKRLKAMSGYVIRKVNDDRQTMSAYIYDNTICIQENEDLSDILNFKFPIDDGLQNRVLASPIPILINVDSEIERGVRAEYLSFWKRIGFRKMVGVALRNGDSALGILWLGIDDINLTLLKGICSQISIAMANIMVNDELVRKQEEQQLLLDFCDDIAGVRTKSDLRVAIFNVFEKLLNTKLAMLNLLEDDGITFRHYMWDETLFEKVKTSFDERMEARLDIHENYTTKVLNSGDVVIFSVEEELRLDANNPYALLWEKVGFKYAYATALRVGNTDIGTLWLLSDYINPELVKGICAQISVACANIRANERILAYKRILETENELLKEQMRTIYNFEEIIGTGDAMQKVYELMSMVAESHSTVLLTGETGTGKELIARAIHNASSRKSKVMVKVNCAALPANLIESELFGHEKGAFTGALERRIGKFEMANNSTLFLDEIGEMTLDAQVKLLRVLQEKELERIGGTTTIKVNVRIIAATNRNLANEVNEGRFRSDLFYRLNVFPIHLPPLRDRRPDIVLLAQFFLDRYNKNTGKNIKALSAKVVKELNGYSWPGNVRELEHVIERSVLMATDSVIREIYLPVKNTETAGEANMANRTLEQVERAYIIDTLKRCAGKLAGPGGAAAYLDVPSTTLHSKLKKLRIEKKDYF</sequence>
<dbReference type="OrthoDB" id="9767722at2"/>
<evidence type="ECO:0000259" key="5">
    <source>
        <dbReference type="PROSITE" id="PS50045"/>
    </source>
</evidence>
<dbReference type="GO" id="GO:0043565">
    <property type="term" value="F:sequence-specific DNA binding"/>
    <property type="evidence" value="ECO:0007669"/>
    <property type="project" value="InterPro"/>
</dbReference>
<evidence type="ECO:0000256" key="1">
    <source>
        <dbReference type="ARBA" id="ARBA00022741"/>
    </source>
</evidence>
<name>A0A1H7ZF48_OLID1</name>
<dbReference type="SUPFAM" id="SSF52540">
    <property type="entry name" value="P-loop containing nucleoside triphosphate hydrolases"/>
    <property type="match status" value="1"/>
</dbReference>
<evidence type="ECO:0000256" key="2">
    <source>
        <dbReference type="ARBA" id="ARBA00022840"/>
    </source>
</evidence>
<dbReference type="Gene3D" id="1.10.10.60">
    <property type="entry name" value="Homeodomain-like"/>
    <property type="match status" value="1"/>
</dbReference>
<dbReference type="SUPFAM" id="SSF55781">
    <property type="entry name" value="GAF domain-like"/>
    <property type="match status" value="3"/>
</dbReference>
<dbReference type="CDD" id="cd00009">
    <property type="entry name" value="AAA"/>
    <property type="match status" value="1"/>
</dbReference>
<evidence type="ECO:0000256" key="4">
    <source>
        <dbReference type="ARBA" id="ARBA00023163"/>
    </source>
</evidence>
<dbReference type="SUPFAM" id="SSF46689">
    <property type="entry name" value="Homeodomain-like"/>
    <property type="match status" value="1"/>
</dbReference>